<keyword evidence="1" id="KW-0812">Transmembrane</keyword>
<evidence type="ECO:0000313" key="3">
    <source>
        <dbReference type="Proteomes" id="UP001235840"/>
    </source>
</evidence>
<keyword evidence="3" id="KW-1185">Reference proteome</keyword>
<dbReference type="Proteomes" id="UP001235840">
    <property type="component" value="Unassembled WGS sequence"/>
</dbReference>
<feature type="transmembrane region" description="Helical" evidence="1">
    <location>
        <begin position="92"/>
        <end position="113"/>
    </location>
</feature>
<dbReference type="Pfam" id="PF06898">
    <property type="entry name" value="YqfD"/>
    <property type="match status" value="1"/>
</dbReference>
<organism evidence="2 3">
    <name type="scientific">Caldalkalibacillus horti</name>
    <dbReference type="NCBI Taxonomy" id="77523"/>
    <lineage>
        <taxon>Bacteria</taxon>
        <taxon>Bacillati</taxon>
        <taxon>Bacillota</taxon>
        <taxon>Bacilli</taxon>
        <taxon>Bacillales</taxon>
        <taxon>Bacillaceae</taxon>
        <taxon>Caldalkalibacillus</taxon>
    </lineage>
</organism>
<protein>
    <recommendedName>
        <fullName evidence="4">Sporulation protein YqfD</fullName>
    </recommendedName>
</protein>
<keyword evidence="1" id="KW-1133">Transmembrane helix</keyword>
<gene>
    <name evidence="2" type="ORF">J2S11_003979</name>
</gene>
<evidence type="ECO:0008006" key="4">
    <source>
        <dbReference type="Google" id="ProtNLM"/>
    </source>
</evidence>
<dbReference type="NCBIfam" id="TIGR02876">
    <property type="entry name" value="spore_yqfD"/>
    <property type="match status" value="1"/>
</dbReference>
<dbReference type="EMBL" id="JAUSTY010000023">
    <property type="protein sequence ID" value="MDQ0168049.1"/>
    <property type="molecule type" value="Genomic_DNA"/>
</dbReference>
<evidence type="ECO:0000256" key="1">
    <source>
        <dbReference type="SAM" id="Phobius"/>
    </source>
</evidence>
<comment type="caution">
    <text evidence="2">The sequence shown here is derived from an EMBL/GenBank/DDBJ whole genome shotgun (WGS) entry which is preliminary data.</text>
</comment>
<dbReference type="InterPro" id="IPR010690">
    <property type="entry name" value="YqfD"/>
</dbReference>
<dbReference type="PIRSF" id="PIRSF029895">
    <property type="entry name" value="SpoIV"/>
    <property type="match status" value="1"/>
</dbReference>
<dbReference type="RefSeq" id="WP_307397483.1">
    <property type="nucleotide sequence ID" value="NZ_BAAADK010000015.1"/>
</dbReference>
<name>A0ABT9W4R3_9BACI</name>
<evidence type="ECO:0000313" key="2">
    <source>
        <dbReference type="EMBL" id="MDQ0168049.1"/>
    </source>
</evidence>
<proteinExistence type="predicted"/>
<accession>A0ABT9W4R3</accession>
<reference evidence="2 3" key="1">
    <citation type="submission" date="2023-07" db="EMBL/GenBank/DDBJ databases">
        <title>Genomic Encyclopedia of Type Strains, Phase IV (KMG-IV): sequencing the most valuable type-strain genomes for metagenomic binning, comparative biology and taxonomic classification.</title>
        <authorList>
            <person name="Goeker M."/>
        </authorList>
    </citation>
    <scope>NUCLEOTIDE SEQUENCE [LARGE SCALE GENOMIC DNA]</scope>
    <source>
        <strain evidence="2 3">DSM 12751</strain>
    </source>
</reference>
<sequence>MKLNNQEMMHWWQGYVVIEVRGKKLERLINRMMNHRFSAWHIIRTGEERAELSIKLTDFFKLRALLKETGCKSKVLERHGLPFFVQRVQRRIGLYSGILLFCFILYAASMMVWSVEIDGATTPETEMAIREELEGLGVKPGTFKFRTPDYQTIQREIMKLVPSTTWVGFRYEGTQAQLKVVEKTLPDVREPSGPRHLVATKKAIIHDLFVEQGKPVVKPNQYVQRGELLVSGYVGNEEQPQIVSATGRVLGEVWYEGHIELPMLQKKAFMTGEREKRYYFQLGSWAVPVWGWGKDTFEKYEADERNYSFTWRDWSFPLSWKVEMRQEVGYTEELKSEEETLELALILANAQLKQQIPADAVIKEENILRKRVENGKVYIKMHYTVIEEISSERPISTESKD</sequence>
<keyword evidence="1" id="KW-0472">Membrane</keyword>